<keyword evidence="2" id="KW-1185">Reference proteome</keyword>
<accession>A0ABU2MGR7</accession>
<organism evidence="1 2">
    <name type="scientific">Nocardiopsis lambiniae</name>
    <dbReference type="NCBI Taxonomy" id="3075539"/>
    <lineage>
        <taxon>Bacteria</taxon>
        <taxon>Bacillati</taxon>
        <taxon>Actinomycetota</taxon>
        <taxon>Actinomycetes</taxon>
        <taxon>Streptosporangiales</taxon>
        <taxon>Nocardiopsidaceae</taxon>
        <taxon>Nocardiopsis</taxon>
    </lineage>
</organism>
<comment type="caution">
    <text evidence="1">The sequence shown here is derived from an EMBL/GenBank/DDBJ whole genome shotgun (WGS) entry which is preliminary data.</text>
</comment>
<reference evidence="2" key="1">
    <citation type="submission" date="2023-07" db="EMBL/GenBank/DDBJ databases">
        <title>30 novel species of actinomycetes from the DSMZ collection.</title>
        <authorList>
            <person name="Nouioui I."/>
        </authorList>
    </citation>
    <scope>NUCLEOTIDE SEQUENCE [LARGE SCALE GENOMIC DNA]</scope>
    <source>
        <strain evidence="2">DSM 44743</strain>
    </source>
</reference>
<dbReference type="SUPFAM" id="SSF117987">
    <property type="entry name" value="CRISPR-associated protein"/>
    <property type="match status" value="2"/>
</dbReference>
<dbReference type="EMBL" id="JAVREP010000023">
    <property type="protein sequence ID" value="MDT0331436.1"/>
    <property type="molecule type" value="Genomic_DNA"/>
</dbReference>
<proteinExistence type="predicted"/>
<dbReference type="Pfam" id="PF08798">
    <property type="entry name" value="CRISPR_assoc"/>
    <property type="match status" value="1"/>
</dbReference>
<dbReference type="Proteomes" id="UP001183390">
    <property type="component" value="Unassembled WGS sequence"/>
</dbReference>
<dbReference type="RefSeq" id="WP_311513929.1">
    <property type="nucleotide sequence ID" value="NZ_JAVREP010000023.1"/>
</dbReference>
<dbReference type="CDD" id="cd09727">
    <property type="entry name" value="Cas6_I-E"/>
    <property type="match status" value="1"/>
</dbReference>
<sequence>MQHMHRTLMSAFPEVASDGSARQKNGLLWRLDRTDSGHVLLVQSAVEPDWGKLPSDYLAVPAETRDMGGVFEAITPGRILSFRCTANPTRIVRDPAAPKTDRGRRVALHDEKSRLGWIARKGEQHGFVIPATTDGAMAVDVVPLPPMTGYKFSSSGRTKITVSPAQFDGRLVVTDAETFVEAVRTGIGRAKAYGCGLVSLASVLSR</sequence>
<evidence type="ECO:0000313" key="2">
    <source>
        <dbReference type="Proteomes" id="UP001183390"/>
    </source>
</evidence>
<name>A0ABU2MGR7_9ACTN</name>
<dbReference type="Gene3D" id="3.30.70.1200">
    <property type="entry name" value="Crispr-associated protein, domain 1"/>
    <property type="match status" value="1"/>
</dbReference>
<dbReference type="Gene3D" id="3.30.70.1210">
    <property type="entry name" value="Crispr-associated protein, domain 2"/>
    <property type="match status" value="1"/>
</dbReference>
<dbReference type="SMART" id="SM01101">
    <property type="entry name" value="CRISPR_assoc"/>
    <property type="match status" value="1"/>
</dbReference>
<dbReference type="InterPro" id="IPR010179">
    <property type="entry name" value="CRISPR-assoc_prot_Cse3"/>
</dbReference>
<evidence type="ECO:0000313" key="1">
    <source>
        <dbReference type="EMBL" id="MDT0331436.1"/>
    </source>
</evidence>
<gene>
    <name evidence="1" type="primary">cas6e</name>
    <name evidence="1" type="ORF">RM479_23740</name>
</gene>
<dbReference type="NCBIfam" id="TIGR01907">
    <property type="entry name" value="casE_Cse3"/>
    <property type="match status" value="1"/>
</dbReference>
<protein>
    <submittedName>
        <fullName evidence="1">Type I-E CRISPR-associated protein Cas6/Cse3/CasE</fullName>
    </submittedName>
</protein>